<dbReference type="InterPro" id="IPR017039">
    <property type="entry name" value="Virul_fac_BrkB"/>
</dbReference>
<accession>A0A917S9Q4</accession>
<evidence type="ECO:0000256" key="5">
    <source>
        <dbReference type="ARBA" id="ARBA00023136"/>
    </source>
</evidence>
<evidence type="ECO:0000256" key="6">
    <source>
        <dbReference type="SAM" id="Phobius"/>
    </source>
</evidence>
<dbReference type="PIRSF" id="PIRSF035875">
    <property type="entry name" value="RNase_BN"/>
    <property type="match status" value="1"/>
</dbReference>
<organism evidence="7 8">
    <name type="scientific">Sporolactobacillus putidus</name>
    <dbReference type="NCBI Taxonomy" id="492735"/>
    <lineage>
        <taxon>Bacteria</taxon>
        <taxon>Bacillati</taxon>
        <taxon>Bacillota</taxon>
        <taxon>Bacilli</taxon>
        <taxon>Bacillales</taxon>
        <taxon>Sporolactobacillaceae</taxon>
        <taxon>Sporolactobacillus</taxon>
    </lineage>
</organism>
<dbReference type="NCBIfam" id="TIGR00765">
    <property type="entry name" value="yihY_not_rbn"/>
    <property type="match status" value="1"/>
</dbReference>
<reference evidence="7" key="2">
    <citation type="submission" date="2020-09" db="EMBL/GenBank/DDBJ databases">
        <authorList>
            <person name="Sun Q."/>
            <person name="Ohkuma M."/>
        </authorList>
    </citation>
    <scope>NUCLEOTIDE SEQUENCE</scope>
    <source>
        <strain evidence="7">JCM 15325</strain>
    </source>
</reference>
<dbReference type="PANTHER" id="PTHR30213">
    <property type="entry name" value="INNER MEMBRANE PROTEIN YHJD"/>
    <property type="match status" value="1"/>
</dbReference>
<name>A0A917S9Q4_9BACL</name>
<feature type="transmembrane region" description="Helical" evidence="6">
    <location>
        <begin position="33"/>
        <end position="55"/>
    </location>
</feature>
<evidence type="ECO:0000256" key="1">
    <source>
        <dbReference type="ARBA" id="ARBA00004651"/>
    </source>
</evidence>
<feature type="transmembrane region" description="Helical" evidence="6">
    <location>
        <begin position="209"/>
        <end position="227"/>
    </location>
</feature>
<comment type="caution">
    <text evidence="7">The sequence shown here is derived from an EMBL/GenBank/DDBJ whole genome shotgun (WGS) entry which is preliminary data.</text>
</comment>
<feature type="transmembrane region" description="Helical" evidence="6">
    <location>
        <begin position="247"/>
        <end position="271"/>
    </location>
</feature>
<proteinExistence type="predicted"/>
<keyword evidence="8" id="KW-1185">Reference proteome</keyword>
<dbReference type="Pfam" id="PF03631">
    <property type="entry name" value="Virul_fac_BrkB"/>
    <property type="match status" value="1"/>
</dbReference>
<evidence type="ECO:0000313" key="7">
    <source>
        <dbReference type="EMBL" id="GGL64695.1"/>
    </source>
</evidence>
<feature type="transmembrane region" description="Helical" evidence="6">
    <location>
        <begin position="92"/>
        <end position="111"/>
    </location>
</feature>
<keyword evidence="2" id="KW-1003">Cell membrane</keyword>
<evidence type="ECO:0000256" key="2">
    <source>
        <dbReference type="ARBA" id="ARBA00022475"/>
    </source>
</evidence>
<evidence type="ECO:0000313" key="8">
    <source>
        <dbReference type="Proteomes" id="UP000654670"/>
    </source>
</evidence>
<gene>
    <name evidence="7" type="ORF">GCM10007968_30810</name>
</gene>
<dbReference type="Proteomes" id="UP000654670">
    <property type="component" value="Unassembled WGS sequence"/>
</dbReference>
<sequence>MGEKKKFREMYLFIKLLSKRFVEDNTVDLAATLAYYFLLSLFPLVIFLFAVLPYLGLTQQELLPFLGRYLPGEVMFLIRQNLGSVFTRSGRLLSVGIIATLWAASSAVNALMRTLNHAYHVKETRSFFVIQIQALLLTLAMIFAIAMTLAVNVFSAALAQEFFRQIGMTDGFTDMWSVVSSLTTFVVIIFIFAFLYSLGPNMKLKLKEVMIGSVIAGSGWQAASYGFSLYVRYFGHYSSTYGTLGGIIILMLWFYITAMTIIIGGQINAILHHLRTGKRL</sequence>
<feature type="transmembrane region" description="Helical" evidence="6">
    <location>
        <begin position="132"/>
        <end position="155"/>
    </location>
</feature>
<dbReference type="RefSeq" id="WP_188804985.1">
    <property type="nucleotide sequence ID" value="NZ_BMOK01000020.1"/>
</dbReference>
<keyword evidence="5 6" id="KW-0472">Membrane</keyword>
<keyword evidence="4 6" id="KW-1133">Transmembrane helix</keyword>
<dbReference type="GO" id="GO:0005886">
    <property type="term" value="C:plasma membrane"/>
    <property type="evidence" value="ECO:0007669"/>
    <property type="project" value="UniProtKB-SubCell"/>
</dbReference>
<evidence type="ECO:0000256" key="3">
    <source>
        <dbReference type="ARBA" id="ARBA00022692"/>
    </source>
</evidence>
<evidence type="ECO:0000256" key="4">
    <source>
        <dbReference type="ARBA" id="ARBA00022989"/>
    </source>
</evidence>
<dbReference type="PANTHER" id="PTHR30213:SF0">
    <property type="entry name" value="UPF0761 MEMBRANE PROTEIN YIHY"/>
    <property type="match status" value="1"/>
</dbReference>
<feature type="transmembrane region" description="Helical" evidence="6">
    <location>
        <begin position="175"/>
        <end position="197"/>
    </location>
</feature>
<dbReference type="AlphaFoldDB" id="A0A917S9Q4"/>
<comment type="subcellular location">
    <subcellularLocation>
        <location evidence="1">Cell membrane</location>
        <topology evidence="1">Multi-pass membrane protein</topology>
    </subcellularLocation>
</comment>
<reference evidence="7" key="1">
    <citation type="journal article" date="2014" name="Int. J. Syst. Evol. Microbiol.">
        <title>Complete genome sequence of Corynebacterium casei LMG S-19264T (=DSM 44701T), isolated from a smear-ripened cheese.</title>
        <authorList>
            <consortium name="US DOE Joint Genome Institute (JGI-PGF)"/>
            <person name="Walter F."/>
            <person name="Albersmeier A."/>
            <person name="Kalinowski J."/>
            <person name="Ruckert C."/>
        </authorList>
    </citation>
    <scope>NUCLEOTIDE SEQUENCE</scope>
    <source>
        <strain evidence="7">JCM 15325</strain>
    </source>
</reference>
<protein>
    <submittedName>
        <fullName evidence="7">Uncharacterized protein</fullName>
    </submittedName>
</protein>
<dbReference type="EMBL" id="BMOK01000020">
    <property type="protein sequence ID" value="GGL64695.1"/>
    <property type="molecule type" value="Genomic_DNA"/>
</dbReference>
<keyword evidence="3 6" id="KW-0812">Transmembrane</keyword>